<dbReference type="GO" id="GO:0016810">
    <property type="term" value="F:hydrolase activity, acting on carbon-nitrogen (but not peptide) bonds"/>
    <property type="evidence" value="ECO:0007669"/>
    <property type="project" value="InterPro"/>
</dbReference>
<dbReference type="STRING" id="988480.A0A075AMF5"/>
<dbReference type="InterPro" id="IPR011330">
    <property type="entry name" value="Glyco_hydro/deAcase_b/a-brl"/>
</dbReference>
<feature type="region of interest" description="Disordered" evidence="6">
    <location>
        <begin position="216"/>
        <end position="261"/>
    </location>
</feature>
<dbReference type="Proteomes" id="UP000281549">
    <property type="component" value="Unassembled WGS sequence"/>
</dbReference>
<feature type="domain" description="NodB homology" evidence="7">
    <location>
        <begin position="14"/>
        <end position="203"/>
    </location>
</feature>
<accession>A0A075AMF5</accession>
<dbReference type="Pfam" id="PF01522">
    <property type="entry name" value="Polysacc_deac_1"/>
    <property type="match status" value="1"/>
</dbReference>
<dbReference type="Proteomes" id="UP000030755">
    <property type="component" value="Unassembled WGS sequence"/>
</dbReference>
<dbReference type="Gene3D" id="3.20.20.370">
    <property type="entry name" value="Glycoside hydrolase/deacetylase"/>
    <property type="match status" value="1"/>
</dbReference>
<organism evidence="8 10">
    <name type="scientific">Rozella allomycis (strain CSF55)</name>
    <dbReference type="NCBI Taxonomy" id="988480"/>
    <lineage>
        <taxon>Eukaryota</taxon>
        <taxon>Fungi</taxon>
        <taxon>Fungi incertae sedis</taxon>
        <taxon>Cryptomycota</taxon>
        <taxon>Cryptomycota incertae sedis</taxon>
        <taxon>Rozella</taxon>
    </lineage>
</organism>
<evidence type="ECO:0000259" key="7">
    <source>
        <dbReference type="PROSITE" id="PS51677"/>
    </source>
</evidence>
<keyword evidence="2" id="KW-0479">Metal-binding</keyword>
<dbReference type="EMBL" id="ML005766">
    <property type="protein sequence ID" value="RKP17577.1"/>
    <property type="molecule type" value="Genomic_DNA"/>
</dbReference>
<keyword evidence="3" id="KW-0732">Signal</keyword>
<keyword evidence="10" id="KW-1185">Reference proteome</keyword>
<keyword evidence="4 8" id="KW-0378">Hydrolase</keyword>
<dbReference type="SUPFAM" id="SSF88713">
    <property type="entry name" value="Glycoside hydrolase/deacetylase"/>
    <property type="match status" value="1"/>
</dbReference>
<keyword evidence="5" id="KW-0119">Carbohydrate metabolism</keyword>
<proteinExistence type="predicted"/>
<reference evidence="8 10" key="1">
    <citation type="journal article" date="2013" name="Curr. Biol.">
        <title>Shared signatures of parasitism and phylogenomics unite Cryptomycota and microsporidia.</title>
        <authorList>
            <person name="James T.Y."/>
            <person name="Pelin A."/>
            <person name="Bonen L."/>
            <person name="Ahrendt S."/>
            <person name="Sain D."/>
            <person name="Corradi N."/>
            <person name="Stajich J.E."/>
        </authorList>
    </citation>
    <scope>NUCLEOTIDE SEQUENCE [LARGE SCALE GENOMIC DNA]</scope>
    <source>
        <strain evidence="8 10">CSF55</strain>
        <strain evidence="8 10">CSF55</strain>
    </source>
</reference>
<evidence type="ECO:0000256" key="3">
    <source>
        <dbReference type="ARBA" id="ARBA00022729"/>
    </source>
</evidence>
<dbReference type="HOGENOM" id="CLU_990965_0_0_1"/>
<evidence type="ECO:0000313" key="11">
    <source>
        <dbReference type="Proteomes" id="UP000281549"/>
    </source>
</evidence>
<sequence>MSLNEPQTKCKSAGQGALTFDEGPTPYTLAVLDALKKENIKATFHVITEFLQDKRIMASLRRAVDDGHLIGLRLRPNINPLKVSEKELIRSINNDRKILENIVGYRPKFIRLPYKHFNNKTLEIIESLGMEVTQHSVDSFDYSMDFNDMPSPNSIYDRFEDQIKNMDSKKDSFISVQRDLTRATAMATEKIVALLKTKQFKLCLDIVQEGYKVENQSTNESLEPSEKATDSPMKEQESKKSSDQKSNSKDDETMFSNPSSSSKLNIAGYVIPLAIIIALTL</sequence>
<feature type="compositionally biased region" description="Basic and acidic residues" evidence="6">
    <location>
        <begin position="224"/>
        <end position="252"/>
    </location>
</feature>
<dbReference type="AlphaFoldDB" id="A0A075AMF5"/>
<dbReference type="PROSITE" id="PS51677">
    <property type="entry name" value="NODB"/>
    <property type="match status" value="1"/>
</dbReference>
<evidence type="ECO:0000256" key="1">
    <source>
        <dbReference type="ARBA" id="ARBA00001941"/>
    </source>
</evidence>
<dbReference type="PANTHER" id="PTHR46471">
    <property type="entry name" value="CHITIN DEACETYLASE"/>
    <property type="match status" value="1"/>
</dbReference>
<reference evidence="9" key="3">
    <citation type="submission" date="2018-08" db="EMBL/GenBank/DDBJ databases">
        <title>Leveraging single-cell genomics to expand the Fungal Tree of Life.</title>
        <authorList>
            <consortium name="DOE Joint Genome Institute"/>
            <person name="Ahrendt S.R."/>
            <person name="Quandt C.A."/>
            <person name="Ciobanu D."/>
            <person name="Clum A."/>
            <person name="Salamov A."/>
            <person name="Andreopoulos B."/>
            <person name="Cheng J.-F."/>
            <person name="Woyke T."/>
            <person name="Pelin A."/>
            <person name="Henrissat B."/>
            <person name="Reynolds N."/>
            <person name="Benny G.L."/>
            <person name="Smith M.E."/>
            <person name="James T.Y."/>
            <person name="Grigoriev I.V."/>
        </authorList>
    </citation>
    <scope>NUCLEOTIDE SEQUENCE</scope>
    <source>
        <strain evidence="9">CSF55</strain>
    </source>
</reference>
<reference evidence="11" key="2">
    <citation type="journal article" date="2018" name="Nat. Microbiol.">
        <title>Leveraging single-cell genomics to expand the fungal tree of life.</title>
        <authorList>
            <person name="Ahrendt S.R."/>
            <person name="Quandt C.A."/>
            <person name="Ciobanu D."/>
            <person name="Clum A."/>
            <person name="Salamov A."/>
            <person name="Andreopoulos B."/>
            <person name="Cheng J.F."/>
            <person name="Woyke T."/>
            <person name="Pelin A."/>
            <person name="Henrissat B."/>
            <person name="Reynolds N.K."/>
            <person name="Benny G.L."/>
            <person name="Smith M.E."/>
            <person name="James T.Y."/>
            <person name="Grigoriev I.V."/>
        </authorList>
    </citation>
    <scope>NUCLEOTIDE SEQUENCE [LARGE SCALE GENOMIC DNA]</scope>
    <source>
        <strain evidence="11">CSF55</strain>
    </source>
</reference>
<comment type="cofactor">
    <cofactor evidence="1">
        <name>Co(2+)</name>
        <dbReference type="ChEBI" id="CHEBI:48828"/>
    </cofactor>
</comment>
<dbReference type="EMBL" id="KE561373">
    <property type="protein sequence ID" value="EPZ30799.1"/>
    <property type="molecule type" value="Genomic_DNA"/>
</dbReference>
<dbReference type="GO" id="GO:0046872">
    <property type="term" value="F:metal ion binding"/>
    <property type="evidence" value="ECO:0007669"/>
    <property type="project" value="UniProtKB-KW"/>
</dbReference>
<dbReference type="PANTHER" id="PTHR46471:SF2">
    <property type="entry name" value="CHITIN DEACETYLASE-RELATED"/>
    <property type="match status" value="1"/>
</dbReference>
<evidence type="ECO:0000256" key="5">
    <source>
        <dbReference type="ARBA" id="ARBA00023277"/>
    </source>
</evidence>
<gene>
    <name evidence="8" type="ORF">O9G_005619</name>
    <name evidence="9" type="ORF">ROZALSC1DRAFT_30631</name>
</gene>
<dbReference type="InterPro" id="IPR002509">
    <property type="entry name" value="NODB_dom"/>
</dbReference>
<evidence type="ECO:0000313" key="10">
    <source>
        <dbReference type="Proteomes" id="UP000030755"/>
    </source>
</evidence>
<dbReference type="CDD" id="cd10917">
    <property type="entry name" value="CE4_NodB_like_6s_7s"/>
    <property type="match status" value="1"/>
</dbReference>
<evidence type="ECO:0000256" key="4">
    <source>
        <dbReference type="ARBA" id="ARBA00022801"/>
    </source>
</evidence>
<evidence type="ECO:0000313" key="8">
    <source>
        <dbReference type="EMBL" id="EPZ30799.1"/>
    </source>
</evidence>
<protein>
    <submittedName>
        <fullName evidence="8 9">Glycoside hydrolase/deacetylase</fullName>
    </submittedName>
</protein>
<dbReference type="GO" id="GO:0005975">
    <property type="term" value="P:carbohydrate metabolic process"/>
    <property type="evidence" value="ECO:0007669"/>
    <property type="project" value="InterPro"/>
</dbReference>
<evidence type="ECO:0000313" key="9">
    <source>
        <dbReference type="EMBL" id="RKP17577.1"/>
    </source>
</evidence>
<name>A0A075AMF5_ROZAC</name>
<evidence type="ECO:0000256" key="6">
    <source>
        <dbReference type="SAM" id="MobiDB-lite"/>
    </source>
</evidence>
<dbReference type="OrthoDB" id="407355at2759"/>
<evidence type="ECO:0000256" key="2">
    <source>
        <dbReference type="ARBA" id="ARBA00022723"/>
    </source>
</evidence>
<dbReference type="OMA" id="THCTATN"/>